<dbReference type="PANTHER" id="PTHR16465:SF0">
    <property type="entry name" value="ZINC FINGER MATRIN-TYPE PROTEIN 5"/>
    <property type="match status" value="1"/>
</dbReference>
<evidence type="ECO:0000256" key="3">
    <source>
        <dbReference type="ARBA" id="ARBA00022833"/>
    </source>
</evidence>
<dbReference type="InterPro" id="IPR036236">
    <property type="entry name" value="Znf_C2H2_sf"/>
</dbReference>
<gene>
    <name evidence="6" type="primary">LOC115631858</name>
</gene>
<dbReference type="PANTHER" id="PTHR16465">
    <property type="entry name" value="NUCLEASE-RELATED"/>
    <property type="match status" value="1"/>
</dbReference>
<dbReference type="AlphaFoldDB" id="A0A6J2U993"/>
<protein>
    <submittedName>
        <fullName evidence="6">Uncharacterized protein LOC115631858 isoform X2</fullName>
    </submittedName>
</protein>
<evidence type="ECO:0000256" key="2">
    <source>
        <dbReference type="ARBA" id="ARBA00022771"/>
    </source>
</evidence>
<dbReference type="InterPro" id="IPR013085">
    <property type="entry name" value="U1-CZ_Znf_C2H2"/>
</dbReference>
<dbReference type="Gene3D" id="3.30.160.60">
    <property type="entry name" value="Classic Zinc Finger"/>
    <property type="match status" value="1"/>
</dbReference>
<proteinExistence type="predicted"/>
<dbReference type="GO" id="GO:0005689">
    <property type="term" value="C:U12-type spliceosomal complex"/>
    <property type="evidence" value="ECO:0007669"/>
    <property type="project" value="TreeGrafter"/>
</dbReference>
<dbReference type="Pfam" id="PF06220">
    <property type="entry name" value="zf-U1"/>
    <property type="match status" value="1"/>
</dbReference>
<evidence type="ECO:0000256" key="1">
    <source>
        <dbReference type="ARBA" id="ARBA00022723"/>
    </source>
</evidence>
<keyword evidence="5" id="KW-1185">Reference proteome</keyword>
<dbReference type="Proteomes" id="UP000504634">
    <property type="component" value="Unplaced"/>
</dbReference>
<evidence type="ECO:0000313" key="5">
    <source>
        <dbReference type="Proteomes" id="UP000504634"/>
    </source>
</evidence>
<feature type="domain" description="U1-C C2H2-type zinc finger" evidence="4">
    <location>
        <begin position="4"/>
        <end position="38"/>
    </location>
</feature>
<dbReference type="GeneID" id="115631858"/>
<evidence type="ECO:0000259" key="4">
    <source>
        <dbReference type="Pfam" id="PF06220"/>
    </source>
</evidence>
<dbReference type="FunFam" id="3.30.160.60:FF:003319">
    <property type="entry name" value="U1 zinc finger family protein"/>
    <property type="match status" value="1"/>
</dbReference>
<name>A0A6J2U993_DROLE</name>
<dbReference type="RefSeq" id="XP_030384565.1">
    <property type="nucleotide sequence ID" value="XM_030528705.1"/>
</dbReference>
<accession>A0A6J2U993</accession>
<keyword evidence="2" id="KW-0863">Zinc-finger</keyword>
<keyword evidence="3" id="KW-0862">Zinc</keyword>
<organism evidence="5 6">
    <name type="scientific">Drosophila lebanonensis</name>
    <name type="common">Fruit fly</name>
    <name type="synonym">Scaptodrosophila lebanonensis</name>
    <dbReference type="NCBI Taxonomy" id="7225"/>
    <lineage>
        <taxon>Eukaryota</taxon>
        <taxon>Metazoa</taxon>
        <taxon>Ecdysozoa</taxon>
        <taxon>Arthropoda</taxon>
        <taxon>Hexapoda</taxon>
        <taxon>Insecta</taxon>
        <taxon>Pterygota</taxon>
        <taxon>Neoptera</taxon>
        <taxon>Endopterygota</taxon>
        <taxon>Diptera</taxon>
        <taxon>Brachycera</taxon>
        <taxon>Muscomorpha</taxon>
        <taxon>Ephydroidea</taxon>
        <taxon>Drosophilidae</taxon>
        <taxon>Scaptodrosophila</taxon>
    </lineage>
</organism>
<dbReference type="GO" id="GO:0008270">
    <property type="term" value="F:zinc ion binding"/>
    <property type="evidence" value="ECO:0007669"/>
    <property type="project" value="UniProtKB-KW"/>
</dbReference>
<dbReference type="SUPFAM" id="SSF57667">
    <property type="entry name" value="beta-beta-alpha zinc fingers"/>
    <property type="match status" value="1"/>
</dbReference>
<reference evidence="6" key="1">
    <citation type="submission" date="2025-08" db="UniProtKB">
        <authorList>
            <consortium name="RefSeq"/>
        </authorList>
    </citation>
    <scope>IDENTIFICATION</scope>
    <source>
        <strain evidence="6">11010-0011.00</strain>
        <tissue evidence="6">Whole body</tissue>
    </source>
</reference>
<evidence type="ECO:0000313" key="6">
    <source>
        <dbReference type="RefSeq" id="XP_030384565.1"/>
    </source>
</evidence>
<sequence>MGGKSYYCDYCRCFMKNDLNVRKLHNSGLSHTVAKVTFMKQFEDPRKLLEEERAKIPCTRFSAKKVAQETVQKASGKTFV</sequence>
<keyword evidence="1" id="KW-0479">Metal-binding</keyword>